<dbReference type="PANTHER" id="PTHR22953">
    <property type="entry name" value="ACID PHOSPHATASE RELATED"/>
    <property type="match status" value="1"/>
</dbReference>
<proteinExistence type="predicted"/>
<evidence type="ECO:0000313" key="4">
    <source>
        <dbReference type="EMBL" id="RUT78400.1"/>
    </source>
</evidence>
<comment type="caution">
    <text evidence="4">The sequence shown here is derived from an EMBL/GenBank/DDBJ whole genome shotgun (WGS) entry which is preliminary data.</text>
</comment>
<sequence>MRKIGLCVLLLFTIQLLEAQEIPSVYKNLGKDKNGVYMQLPRGKIYANPVNDLFHFQDLNGNPVGTSQGINLDFKFPKLQGTLYYGFINYADGSYPQPVYFREASPIINGKSTIPIAKNLSGKYDMIHWETTGLGVLGYRIVTEKGYLLYDGKLAFSHRKEKFTAEPTLVEGPFVNKLSPSSVVISFTTTQRVTSNILVNDKTYKGKKAALKQEILIDGLQAKKQYNYTLQIGKFKFTYTFETAPLPGSREKFTFAYSSDSRSGMGAGERDMYGTNAYIVKRIAALAKSENAKFVQFTGDLIDGYDNSKERMNLQYSNWKHAVEPYWHHIPFMIGFGNHEAHSYIFDDTIRGFSFLIDHFPFKDASGESLFQDNFALPENGPHSEDGSSYDPNPKKQDFPSYKESVYWYAYDNVAIVVLNSDYNYTPIGVKHLGGNIHGFIMDNQMKWLEKTLQDLDNNENIDHIFISIHTPFFPNGGHVKDDMWYKGNNAWRPVINGQPHELGIIQRRDELLDIIINKTKKTVALLTGDEHNYNMLPITDEMSRYPDNYKGTKLKLNRIFYQINNGAAGAPYYAQEVTPWMNHLQKFSTQNALVLIDVDGSKVFVRVLNPDTLELIEAYPLRE</sequence>
<dbReference type="Proteomes" id="UP000282985">
    <property type="component" value="Unassembled WGS sequence"/>
</dbReference>
<feature type="domain" description="Calcineurin-like phosphoesterase" evidence="3">
    <location>
        <begin position="274"/>
        <end position="481"/>
    </location>
</feature>
<dbReference type="RefSeq" id="WP_127343607.1">
    <property type="nucleotide sequence ID" value="NZ_RJJX01000009.1"/>
</dbReference>
<evidence type="ECO:0000313" key="5">
    <source>
        <dbReference type="Proteomes" id="UP000282985"/>
    </source>
</evidence>
<dbReference type="AlphaFoldDB" id="A0A434AVC7"/>
<feature type="chain" id="PRO_5019050776" description="Calcineurin-like phosphoesterase domain-containing protein" evidence="2">
    <location>
        <begin position="20"/>
        <end position="624"/>
    </location>
</feature>
<dbReference type="OrthoDB" id="7051823at2"/>
<evidence type="ECO:0000256" key="1">
    <source>
        <dbReference type="ARBA" id="ARBA00022729"/>
    </source>
</evidence>
<gene>
    <name evidence="4" type="ORF">DLK05_08740</name>
</gene>
<dbReference type="EMBL" id="RJJX01000009">
    <property type="protein sequence ID" value="RUT78400.1"/>
    <property type="molecule type" value="Genomic_DNA"/>
</dbReference>
<dbReference type="InterPro" id="IPR004843">
    <property type="entry name" value="Calcineurin-like_PHP"/>
</dbReference>
<name>A0A434AVC7_9BACT</name>
<feature type="signal peptide" evidence="2">
    <location>
        <begin position="1"/>
        <end position="19"/>
    </location>
</feature>
<dbReference type="InterPro" id="IPR039331">
    <property type="entry name" value="PAPs-like"/>
</dbReference>
<organism evidence="4 5">
    <name type="scientific">Ancylomarina longa</name>
    <dbReference type="NCBI Taxonomy" id="2487017"/>
    <lineage>
        <taxon>Bacteria</taxon>
        <taxon>Pseudomonadati</taxon>
        <taxon>Bacteroidota</taxon>
        <taxon>Bacteroidia</taxon>
        <taxon>Marinilabiliales</taxon>
        <taxon>Marinifilaceae</taxon>
        <taxon>Ancylomarina</taxon>
    </lineage>
</organism>
<dbReference type="PANTHER" id="PTHR22953:SF153">
    <property type="entry name" value="PURPLE ACID PHOSPHATASE"/>
    <property type="match status" value="1"/>
</dbReference>
<protein>
    <recommendedName>
        <fullName evidence="3">Calcineurin-like phosphoesterase domain-containing protein</fullName>
    </recommendedName>
</protein>
<keyword evidence="5" id="KW-1185">Reference proteome</keyword>
<dbReference type="Pfam" id="PF00149">
    <property type="entry name" value="Metallophos"/>
    <property type="match status" value="1"/>
</dbReference>
<evidence type="ECO:0000259" key="3">
    <source>
        <dbReference type="Pfam" id="PF00149"/>
    </source>
</evidence>
<dbReference type="GO" id="GO:0003993">
    <property type="term" value="F:acid phosphatase activity"/>
    <property type="evidence" value="ECO:0007669"/>
    <property type="project" value="InterPro"/>
</dbReference>
<dbReference type="SUPFAM" id="SSF56300">
    <property type="entry name" value="Metallo-dependent phosphatases"/>
    <property type="match status" value="1"/>
</dbReference>
<keyword evidence="1 2" id="KW-0732">Signal</keyword>
<evidence type="ECO:0000256" key="2">
    <source>
        <dbReference type="SAM" id="SignalP"/>
    </source>
</evidence>
<reference evidence="4 5" key="1">
    <citation type="submission" date="2018-11" db="EMBL/GenBank/DDBJ databases">
        <title>Parancylomarina longa gen. nov., sp. nov., isolated from sediments of southern Okinawa.</title>
        <authorList>
            <person name="Fu T."/>
        </authorList>
    </citation>
    <scope>NUCLEOTIDE SEQUENCE [LARGE SCALE GENOMIC DNA]</scope>
    <source>
        <strain evidence="4 5">T3-2 S1-C</strain>
    </source>
</reference>
<accession>A0A434AVC7</accession>
<dbReference type="InterPro" id="IPR029052">
    <property type="entry name" value="Metallo-depent_PP-like"/>
</dbReference>
<dbReference type="Gene3D" id="3.60.21.10">
    <property type="match status" value="1"/>
</dbReference>